<accession>A0ABV6B3Z9</accession>
<comment type="caution">
    <text evidence="2">The sequence shown here is derived from an EMBL/GenBank/DDBJ whole genome shotgun (WGS) entry which is preliminary data.</text>
</comment>
<dbReference type="Pfam" id="PF01551">
    <property type="entry name" value="Peptidase_M23"/>
    <property type="match status" value="1"/>
</dbReference>
<dbReference type="SUPFAM" id="SSF51261">
    <property type="entry name" value="Duplicated hybrid motif"/>
    <property type="match status" value="1"/>
</dbReference>
<proteinExistence type="predicted"/>
<evidence type="ECO:0000313" key="3">
    <source>
        <dbReference type="Proteomes" id="UP001589733"/>
    </source>
</evidence>
<dbReference type="InterPro" id="IPR050570">
    <property type="entry name" value="Cell_wall_metabolism_enzyme"/>
</dbReference>
<organism evidence="2 3">
    <name type="scientific">Deinococcus oregonensis</name>
    <dbReference type="NCBI Taxonomy" id="1805970"/>
    <lineage>
        <taxon>Bacteria</taxon>
        <taxon>Thermotogati</taxon>
        <taxon>Deinococcota</taxon>
        <taxon>Deinococci</taxon>
        <taxon>Deinococcales</taxon>
        <taxon>Deinococcaceae</taxon>
        <taxon>Deinococcus</taxon>
    </lineage>
</organism>
<dbReference type="InterPro" id="IPR016047">
    <property type="entry name" value="M23ase_b-sheet_dom"/>
</dbReference>
<feature type="domain" description="M23ase beta-sheet core" evidence="1">
    <location>
        <begin position="92"/>
        <end position="198"/>
    </location>
</feature>
<reference evidence="2 3" key="1">
    <citation type="submission" date="2024-09" db="EMBL/GenBank/DDBJ databases">
        <authorList>
            <person name="Sun Q."/>
            <person name="Mori K."/>
        </authorList>
    </citation>
    <scope>NUCLEOTIDE SEQUENCE [LARGE SCALE GENOMIC DNA]</scope>
    <source>
        <strain evidence="2 3">JCM 13503</strain>
    </source>
</reference>
<dbReference type="PANTHER" id="PTHR21666:SF270">
    <property type="entry name" value="MUREIN HYDROLASE ACTIVATOR ENVC"/>
    <property type="match status" value="1"/>
</dbReference>
<dbReference type="RefSeq" id="WP_380015376.1">
    <property type="nucleotide sequence ID" value="NZ_JBHLYR010000062.1"/>
</dbReference>
<dbReference type="PANTHER" id="PTHR21666">
    <property type="entry name" value="PEPTIDASE-RELATED"/>
    <property type="match status" value="1"/>
</dbReference>
<name>A0ABV6B3Z9_9DEIO</name>
<dbReference type="InterPro" id="IPR011055">
    <property type="entry name" value="Dup_hybrid_motif"/>
</dbReference>
<dbReference type="Proteomes" id="UP001589733">
    <property type="component" value="Unassembled WGS sequence"/>
</dbReference>
<sequence>MELTKKQGFLAAFLAFLVGGTAYQSTRRTEVPINKPTSTPKPVTITPPTPVISFTPPASSSSRTVWPLRSFKSVHASTFLDPEYFRSRGYWHTGIDMNGPNGYDTDQGDSVYAIRDGKIVWVGVGMGDWGNMVIQEFQVNGKTYWAQYAHVQYTGKNGQAFKPTVGMQVKAGALVAFVGKGNAKPPMWAHLHLTIFHTKPPRWDFWPKKGGVPSEVTAFCTDADAFLRRLGAVMP</sequence>
<keyword evidence="2" id="KW-0378">Hydrolase</keyword>
<dbReference type="CDD" id="cd12797">
    <property type="entry name" value="M23_peptidase"/>
    <property type="match status" value="1"/>
</dbReference>
<gene>
    <name evidence="2" type="ORF">ACFFLM_21235</name>
</gene>
<evidence type="ECO:0000259" key="1">
    <source>
        <dbReference type="Pfam" id="PF01551"/>
    </source>
</evidence>
<dbReference type="Gene3D" id="2.70.70.10">
    <property type="entry name" value="Glucose Permease (Domain IIA)"/>
    <property type="match status" value="1"/>
</dbReference>
<dbReference type="EMBL" id="JBHLYR010000062">
    <property type="protein sequence ID" value="MFB9994484.1"/>
    <property type="molecule type" value="Genomic_DNA"/>
</dbReference>
<dbReference type="GO" id="GO:0016787">
    <property type="term" value="F:hydrolase activity"/>
    <property type="evidence" value="ECO:0007669"/>
    <property type="project" value="UniProtKB-KW"/>
</dbReference>
<keyword evidence="3" id="KW-1185">Reference proteome</keyword>
<protein>
    <submittedName>
        <fullName evidence="2">M23 family metallopeptidase</fullName>
        <ecNumber evidence="2">3.4.-.-</ecNumber>
    </submittedName>
</protein>
<dbReference type="EC" id="3.4.-.-" evidence="2"/>
<evidence type="ECO:0000313" key="2">
    <source>
        <dbReference type="EMBL" id="MFB9994484.1"/>
    </source>
</evidence>